<proteinExistence type="predicted"/>
<keyword evidence="2 5" id="KW-0812">Transmembrane</keyword>
<evidence type="ECO:0000256" key="3">
    <source>
        <dbReference type="ARBA" id="ARBA00022989"/>
    </source>
</evidence>
<dbReference type="AlphaFoldDB" id="A0A371JP22"/>
<dbReference type="GO" id="GO:0016020">
    <property type="term" value="C:membrane"/>
    <property type="evidence" value="ECO:0007669"/>
    <property type="project" value="UniProtKB-SubCell"/>
</dbReference>
<dbReference type="InterPro" id="IPR032808">
    <property type="entry name" value="DoxX"/>
</dbReference>
<comment type="caution">
    <text evidence="6">The sequence shown here is derived from an EMBL/GenBank/DDBJ whole genome shotgun (WGS) entry which is preliminary data.</text>
</comment>
<sequence>MKPTNIILIIIRLILGGMMVYGGIQKFQKPIPTPVEVVEKAEKFTSPEKESTLQKILYISGAKQTGYFWQLLGICELLFGLLVLPQGTSFIGAVFLLPITLHIFLFHLFLESDELGELLQTFGLFIINIVLILKEKSKWQHLLWINPSH</sequence>
<feature type="transmembrane region" description="Helical" evidence="5">
    <location>
        <begin position="115"/>
        <end position="133"/>
    </location>
</feature>
<feature type="transmembrane region" description="Helical" evidence="5">
    <location>
        <begin position="67"/>
        <end position="84"/>
    </location>
</feature>
<keyword evidence="4 5" id="KW-0472">Membrane</keyword>
<keyword evidence="3 5" id="KW-1133">Transmembrane helix</keyword>
<organism evidence="6 7">
    <name type="scientific">Flagellimonas nanhaiensis</name>
    <dbReference type="NCBI Taxonomy" id="2292706"/>
    <lineage>
        <taxon>Bacteria</taxon>
        <taxon>Pseudomonadati</taxon>
        <taxon>Bacteroidota</taxon>
        <taxon>Flavobacteriia</taxon>
        <taxon>Flavobacteriales</taxon>
        <taxon>Flavobacteriaceae</taxon>
        <taxon>Flagellimonas</taxon>
    </lineage>
</organism>
<evidence type="ECO:0000256" key="4">
    <source>
        <dbReference type="ARBA" id="ARBA00023136"/>
    </source>
</evidence>
<feature type="transmembrane region" description="Helical" evidence="5">
    <location>
        <begin position="91"/>
        <end position="109"/>
    </location>
</feature>
<evidence type="ECO:0000313" key="6">
    <source>
        <dbReference type="EMBL" id="RDY59260.1"/>
    </source>
</evidence>
<evidence type="ECO:0000256" key="2">
    <source>
        <dbReference type="ARBA" id="ARBA00022692"/>
    </source>
</evidence>
<protein>
    <submittedName>
        <fullName evidence="6">DoxX family membrane protein</fullName>
    </submittedName>
</protein>
<evidence type="ECO:0000256" key="5">
    <source>
        <dbReference type="SAM" id="Phobius"/>
    </source>
</evidence>
<dbReference type="EMBL" id="QTJX01000002">
    <property type="protein sequence ID" value="RDY59260.1"/>
    <property type="molecule type" value="Genomic_DNA"/>
</dbReference>
<evidence type="ECO:0000313" key="7">
    <source>
        <dbReference type="Proteomes" id="UP000261828"/>
    </source>
</evidence>
<comment type="subcellular location">
    <subcellularLocation>
        <location evidence="1">Membrane</location>
        <topology evidence="1">Multi-pass membrane protein</topology>
    </subcellularLocation>
</comment>
<dbReference type="RefSeq" id="WP_116183874.1">
    <property type="nucleotide sequence ID" value="NZ_QTJX01000002.1"/>
</dbReference>
<dbReference type="Pfam" id="PF07681">
    <property type="entry name" value="DoxX"/>
    <property type="match status" value="1"/>
</dbReference>
<gene>
    <name evidence="6" type="ORF">DX873_07620</name>
</gene>
<accession>A0A371JP22</accession>
<dbReference type="Proteomes" id="UP000261828">
    <property type="component" value="Unassembled WGS sequence"/>
</dbReference>
<dbReference type="OrthoDB" id="5524812at2"/>
<keyword evidence="7" id="KW-1185">Reference proteome</keyword>
<evidence type="ECO:0000256" key="1">
    <source>
        <dbReference type="ARBA" id="ARBA00004141"/>
    </source>
</evidence>
<name>A0A371JP22_9FLAO</name>
<feature type="transmembrane region" description="Helical" evidence="5">
    <location>
        <begin position="7"/>
        <end position="24"/>
    </location>
</feature>
<reference evidence="6 7" key="1">
    <citation type="submission" date="2018-08" db="EMBL/GenBank/DDBJ databases">
        <title>Muricauda nanhaiensis sp. nov., isolated from seawater of the South China Sea.</title>
        <authorList>
            <person name="Dang Y."/>
        </authorList>
    </citation>
    <scope>NUCLEOTIDE SEQUENCE [LARGE SCALE GENOMIC DNA]</scope>
    <source>
        <strain evidence="6 7">SM1704</strain>
    </source>
</reference>